<dbReference type="InterPro" id="IPR006016">
    <property type="entry name" value="UspA"/>
</dbReference>
<dbReference type="Pfam" id="PF00582">
    <property type="entry name" value="Usp"/>
    <property type="match status" value="1"/>
</dbReference>
<evidence type="ECO:0000256" key="1">
    <source>
        <dbReference type="ARBA" id="ARBA00008791"/>
    </source>
</evidence>
<keyword evidence="4" id="KW-1185">Reference proteome</keyword>
<dbReference type="EMBL" id="JAINVZ010000001">
    <property type="protein sequence ID" value="MBY8883504.1"/>
    <property type="molecule type" value="Genomic_DNA"/>
</dbReference>
<dbReference type="SUPFAM" id="SSF52402">
    <property type="entry name" value="Adenine nucleotide alpha hydrolases-like"/>
    <property type="match status" value="1"/>
</dbReference>
<evidence type="ECO:0000259" key="2">
    <source>
        <dbReference type="Pfam" id="PF00582"/>
    </source>
</evidence>
<dbReference type="InterPro" id="IPR014729">
    <property type="entry name" value="Rossmann-like_a/b/a_fold"/>
</dbReference>
<gene>
    <name evidence="3" type="ORF">K7472_01415</name>
</gene>
<dbReference type="PRINTS" id="PR01438">
    <property type="entry name" value="UNVRSLSTRESS"/>
</dbReference>
<comment type="caution">
    <text evidence="3">The sequence shown here is derived from an EMBL/GenBank/DDBJ whole genome shotgun (WGS) entry which is preliminary data.</text>
</comment>
<dbReference type="InterPro" id="IPR006015">
    <property type="entry name" value="Universal_stress_UspA"/>
</dbReference>
<name>A0ABS7QLG5_9ACTN</name>
<dbReference type="CDD" id="cd00293">
    <property type="entry name" value="USP-like"/>
    <property type="match status" value="1"/>
</dbReference>
<dbReference type="RefSeq" id="WP_222973129.1">
    <property type="nucleotide sequence ID" value="NZ_JAINVZ010000001.1"/>
</dbReference>
<dbReference type="Proteomes" id="UP001198565">
    <property type="component" value="Unassembled WGS sequence"/>
</dbReference>
<reference evidence="3 4" key="1">
    <citation type="submission" date="2021-08" db="EMBL/GenBank/DDBJ databases">
        <title>Streptomyces sp. PTM05 isolated from lichen.</title>
        <authorList>
            <person name="Somphong A."/>
            <person name="Phongsopitanun W."/>
            <person name="Tanasupawat S."/>
        </authorList>
    </citation>
    <scope>NUCLEOTIDE SEQUENCE [LARGE SCALE GENOMIC DNA]</scope>
    <source>
        <strain evidence="3 4">Ptm05</strain>
    </source>
</reference>
<feature type="domain" description="UspA" evidence="2">
    <location>
        <begin position="5"/>
        <end position="145"/>
    </location>
</feature>
<proteinExistence type="inferred from homology"/>
<accession>A0ABS7QLG5</accession>
<dbReference type="Gene3D" id="3.40.50.620">
    <property type="entry name" value="HUPs"/>
    <property type="match status" value="1"/>
</dbReference>
<evidence type="ECO:0000313" key="3">
    <source>
        <dbReference type="EMBL" id="MBY8883504.1"/>
    </source>
</evidence>
<evidence type="ECO:0000313" key="4">
    <source>
        <dbReference type="Proteomes" id="UP001198565"/>
    </source>
</evidence>
<organism evidence="3 4">
    <name type="scientific">Streptantibioticus parmotrematis</name>
    <dbReference type="NCBI Taxonomy" id="2873249"/>
    <lineage>
        <taxon>Bacteria</taxon>
        <taxon>Bacillati</taxon>
        <taxon>Actinomycetota</taxon>
        <taxon>Actinomycetes</taxon>
        <taxon>Kitasatosporales</taxon>
        <taxon>Streptomycetaceae</taxon>
        <taxon>Streptantibioticus</taxon>
    </lineage>
</organism>
<sequence length="177" mass="19447">MAGGKRIIVGVSESPASLAALRRAVAEARRTDALLVPVLAWIPPGGERAYRSHPVPQLRSRWEQEARRRLDTAFEQAFGGYPSDVDIHPLPVQYAAGPALVQLADQYDDVLVVGTGRRGRLRRLAHRSVSRYVLAHASCPVIAVPPPELMRELSLPARALRKLPVMDTPQWATPVRG</sequence>
<comment type="similarity">
    <text evidence="1">Belongs to the universal stress protein A family.</text>
</comment>
<protein>
    <submittedName>
        <fullName evidence="3">Universal stress protein</fullName>
    </submittedName>
</protein>